<keyword evidence="3" id="KW-1185">Reference proteome</keyword>
<evidence type="ECO:0000259" key="1">
    <source>
        <dbReference type="Pfam" id="PF03358"/>
    </source>
</evidence>
<dbReference type="GO" id="GO:0010181">
    <property type="term" value="F:FMN binding"/>
    <property type="evidence" value="ECO:0007669"/>
    <property type="project" value="TreeGrafter"/>
</dbReference>
<dbReference type="RefSeq" id="WP_420847654.1">
    <property type="nucleotide sequence ID" value="NZ_CP070499.1"/>
</dbReference>
<dbReference type="SUPFAM" id="SSF52218">
    <property type="entry name" value="Flavoproteins"/>
    <property type="match status" value="1"/>
</dbReference>
<dbReference type="PANTHER" id="PTHR30543">
    <property type="entry name" value="CHROMATE REDUCTASE"/>
    <property type="match status" value="1"/>
</dbReference>
<evidence type="ECO:0000313" key="2">
    <source>
        <dbReference type="EMBL" id="QSB15941.1"/>
    </source>
</evidence>
<name>A0A895YEC8_9ACTN</name>
<dbReference type="GO" id="GO:0016491">
    <property type="term" value="F:oxidoreductase activity"/>
    <property type="evidence" value="ECO:0007669"/>
    <property type="project" value="InterPro"/>
</dbReference>
<dbReference type="Proteomes" id="UP000662857">
    <property type="component" value="Chromosome"/>
</dbReference>
<dbReference type="InterPro" id="IPR050712">
    <property type="entry name" value="NAD(P)H-dep_reductase"/>
</dbReference>
<evidence type="ECO:0000313" key="3">
    <source>
        <dbReference type="Proteomes" id="UP000662857"/>
    </source>
</evidence>
<dbReference type="InterPro" id="IPR029039">
    <property type="entry name" value="Flavoprotein-like_sf"/>
</dbReference>
<gene>
    <name evidence="2" type="ORF">JQS43_06305</name>
</gene>
<dbReference type="EMBL" id="CP070499">
    <property type="protein sequence ID" value="QSB15941.1"/>
    <property type="molecule type" value="Genomic_DNA"/>
</dbReference>
<dbReference type="KEGG" id="nhy:JQS43_06305"/>
<protein>
    <submittedName>
        <fullName evidence="2">NAD(P)H-dependent oxidoreductase</fullName>
    </submittedName>
</protein>
<sequence>MFVSAKILKLAVIVGSVREARFGPVVAEWIAERAEQHGRFKVNLIDLAEVELPLQLGPEPPAIATADSKPPALAQVSAALEEADAFLVVTPEYNHSFPASLKALIDWHFTEWRAKPIGFASYGGASGGLRAVEQLRQVFAEMHATTVRNSVSFANYWESFQEDGSLAEPELAQGAATELLNQLAWWGEALLEARTNNPYQP</sequence>
<feature type="domain" description="NADPH-dependent FMN reductase-like" evidence="1">
    <location>
        <begin position="9"/>
        <end position="157"/>
    </location>
</feature>
<dbReference type="AlphaFoldDB" id="A0A895YEC8"/>
<organism evidence="2 3">
    <name type="scientific">Natronosporangium hydrolyticum</name>
    <dbReference type="NCBI Taxonomy" id="2811111"/>
    <lineage>
        <taxon>Bacteria</taxon>
        <taxon>Bacillati</taxon>
        <taxon>Actinomycetota</taxon>
        <taxon>Actinomycetes</taxon>
        <taxon>Micromonosporales</taxon>
        <taxon>Micromonosporaceae</taxon>
        <taxon>Natronosporangium</taxon>
    </lineage>
</organism>
<dbReference type="GO" id="GO:0005829">
    <property type="term" value="C:cytosol"/>
    <property type="evidence" value="ECO:0007669"/>
    <property type="project" value="TreeGrafter"/>
</dbReference>
<dbReference type="InterPro" id="IPR005025">
    <property type="entry name" value="FMN_Rdtase-like_dom"/>
</dbReference>
<reference evidence="2" key="1">
    <citation type="submission" date="2021-02" db="EMBL/GenBank/DDBJ databases">
        <title>Natrosporangium hydrolyticum gen. nov., sp. nov, a haloalkaliphilic actinobacterium from a soda solonchak soil.</title>
        <authorList>
            <person name="Sorokin D.Y."/>
            <person name="Khijniak T.V."/>
            <person name="Zakharycheva A.P."/>
            <person name="Boueva O.V."/>
            <person name="Ariskina E.V."/>
            <person name="Hahnke R.L."/>
            <person name="Bunk B."/>
            <person name="Sproer C."/>
            <person name="Schumann P."/>
            <person name="Evtushenko L.I."/>
            <person name="Kublanov I.V."/>
        </authorList>
    </citation>
    <scope>NUCLEOTIDE SEQUENCE</scope>
    <source>
        <strain evidence="2">DSM 106523</strain>
    </source>
</reference>
<dbReference type="Gene3D" id="3.40.50.360">
    <property type="match status" value="1"/>
</dbReference>
<dbReference type="Pfam" id="PF03358">
    <property type="entry name" value="FMN_red"/>
    <property type="match status" value="1"/>
</dbReference>
<dbReference type="PANTHER" id="PTHR30543:SF21">
    <property type="entry name" value="NAD(P)H-DEPENDENT FMN REDUCTASE LOT6"/>
    <property type="match status" value="1"/>
</dbReference>
<proteinExistence type="predicted"/>
<accession>A0A895YEC8</accession>